<comment type="catalytic activity">
    <reaction evidence="11">
        <text>1D-myo-inositol 1,2,4,5,6-pentakisphosphate + H2O = 1D-myo-inositol 1,2,5,6-tetrakisphosphate + phosphate</text>
        <dbReference type="Rhea" id="RHEA:77115"/>
        <dbReference type="ChEBI" id="CHEBI:15377"/>
        <dbReference type="ChEBI" id="CHEBI:43474"/>
        <dbReference type="ChEBI" id="CHEBI:57798"/>
        <dbReference type="ChEBI" id="CHEBI:195535"/>
        <dbReference type="EC" id="3.1.3.62"/>
    </reaction>
    <physiologicalReaction direction="left-to-right" evidence="11">
        <dbReference type="Rhea" id="RHEA:77116"/>
    </physiologicalReaction>
</comment>
<dbReference type="CDD" id="cd07061">
    <property type="entry name" value="HP_HAP_like"/>
    <property type="match status" value="1"/>
</dbReference>
<dbReference type="AlphaFoldDB" id="A0A2H1VSH2"/>
<name>A0A2H1VSH2_SPOFR</name>
<evidence type="ECO:0000256" key="14">
    <source>
        <dbReference type="SAM" id="SignalP"/>
    </source>
</evidence>
<keyword evidence="7" id="KW-0378">Hydrolase</keyword>
<evidence type="ECO:0000256" key="2">
    <source>
        <dbReference type="ARBA" id="ARBA00008422"/>
    </source>
</evidence>
<feature type="chain" id="PRO_5013614850" description="Multiple inositol polyphosphate phosphatase 1" evidence="14">
    <location>
        <begin position="19"/>
        <end position="505"/>
    </location>
</feature>
<dbReference type="InterPro" id="IPR000560">
    <property type="entry name" value="His_Pase_clade-2"/>
</dbReference>
<protein>
    <recommendedName>
        <fullName evidence="5">Multiple inositol polyphosphate phosphatase 1</fullName>
        <ecNumber evidence="4">3.1.3.62</ecNumber>
        <ecNumber evidence="3">3.1.3.80</ecNumber>
    </recommendedName>
    <alternativeName>
        <fullName evidence="9">2,3-bisphosphoglycerate 3-phosphatase</fullName>
    </alternativeName>
</protein>
<keyword evidence="8" id="KW-0472">Membrane</keyword>
<evidence type="ECO:0000256" key="5">
    <source>
        <dbReference type="ARBA" id="ARBA00018097"/>
    </source>
</evidence>
<dbReference type="EC" id="3.1.3.62" evidence="4"/>
<accession>A0A2H1VSH2</accession>
<dbReference type="GO" id="GO:0034417">
    <property type="term" value="F:bisphosphoglycerate 3-phosphatase activity"/>
    <property type="evidence" value="ECO:0007669"/>
    <property type="project" value="UniProtKB-EC"/>
</dbReference>
<organism evidence="15">
    <name type="scientific">Spodoptera frugiperda</name>
    <name type="common">Fall armyworm</name>
    <dbReference type="NCBI Taxonomy" id="7108"/>
    <lineage>
        <taxon>Eukaryota</taxon>
        <taxon>Metazoa</taxon>
        <taxon>Ecdysozoa</taxon>
        <taxon>Arthropoda</taxon>
        <taxon>Hexapoda</taxon>
        <taxon>Insecta</taxon>
        <taxon>Pterygota</taxon>
        <taxon>Neoptera</taxon>
        <taxon>Endopterygota</taxon>
        <taxon>Lepidoptera</taxon>
        <taxon>Glossata</taxon>
        <taxon>Ditrysia</taxon>
        <taxon>Noctuoidea</taxon>
        <taxon>Noctuidae</taxon>
        <taxon>Amphipyrinae</taxon>
        <taxon>Spodoptera</taxon>
    </lineage>
</organism>
<dbReference type="SUPFAM" id="SSF53254">
    <property type="entry name" value="Phosphoglycerate mutase-like"/>
    <property type="match status" value="1"/>
</dbReference>
<dbReference type="GO" id="GO:0052745">
    <property type="term" value="F:inositol phosphate phosphatase activity"/>
    <property type="evidence" value="ECO:0007669"/>
    <property type="project" value="TreeGrafter"/>
</dbReference>
<dbReference type="Pfam" id="PF00328">
    <property type="entry name" value="His_Phos_2"/>
    <property type="match status" value="1"/>
</dbReference>
<evidence type="ECO:0000256" key="13">
    <source>
        <dbReference type="ARBA" id="ARBA00043832"/>
    </source>
</evidence>
<evidence type="ECO:0000256" key="7">
    <source>
        <dbReference type="ARBA" id="ARBA00022801"/>
    </source>
</evidence>
<dbReference type="PANTHER" id="PTHR20963:SF8">
    <property type="entry name" value="MULTIPLE INOSITOL POLYPHOSPHATE PHOSPHATASE 1"/>
    <property type="match status" value="1"/>
</dbReference>
<dbReference type="InterPro" id="IPR029033">
    <property type="entry name" value="His_PPase_superfam"/>
</dbReference>
<dbReference type="EMBL" id="ODYU01003983">
    <property type="protein sequence ID" value="SOQ43402.1"/>
    <property type="molecule type" value="Genomic_DNA"/>
</dbReference>
<reference evidence="15" key="1">
    <citation type="submission" date="2016-07" db="EMBL/GenBank/DDBJ databases">
        <authorList>
            <person name="Bretaudeau A."/>
        </authorList>
    </citation>
    <scope>NUCLEOTIDE SEQUENCE</scope>
    <source>
        <strain evidence="15">Rice</strain>
        <tissue evidence="15">Whole body</tissue>
    </source>
</reference>
<dbReference type="GO" id="GO:0003993">
    <property type="term" value="F:acid phosphatase activity"/>
    <property type="evidence" value="ECO:0007669"/>
    <property type="project" value="TreeGrafter"/>
</dbReference>
<evidence type="ECO:0000256" key="12">
    <source>
        <dbReference type="ARBA" id="ARBA00043691"/>
    </source>
</evidence>
<evidence type="ECO:0000256" key="6">
    <source>
        <dbReference type="ARBA" id="ARBA00022729"/>
    </source>
</evidence>
<feature type="signal peptide" evidence="14">
    <location>
        <begin position="1"/>
        <end position="18"/>
    </location>
</feature>
<evidence type="ECO:0000256" key="8">
    <source>
        <dbReference type="ARBA" id="ARBA00023136"/>
    </source>
</evidence>
<comment type="catalytic activity">
    <reaction evidence="12">
        <text>1D-myo-inositol hexakisphosphate + H2O = 1D-myo-inositol 1,2,4,5,6-pentakisphosphate + phosphate</text>
        <dbReference type="Rhea" id="RHEA:16989"/>
        <dbReference type="ChEBI" id="CHEBI:15377"/>
        <dbReference type="ChEBI" id="CHEBI:43474"/>
        <dbReference type="ChEBI" id="CHEBI:57798"/>
        <dbReference type="ChEBI" id="CHEBI:58130"/>
        <dbReference type="EC" id="3.1.3.62"/>
    </reaction>
    <physiologicalReaction direction="left-to-right" evidence="12">
        <dbReference type="Rhea" id="RHEA:16990"/>
    </physiologicalReaction>
</comment>
<comment type="subcellular location">
    <subcellularLocation>
        <location evidence="1">Membrane</location>
    </subcellularLocation>
</comment>
<evidence type="ECO:0000256" key="3">
    <source>
        <dbReference type="ARBA" id="ARBA00012976"/>
    </source>
</evidence>
<evidence type="ECO:0000256" key="4">
    <source>
        <dbReference type="ARBA" id="ARBA00013040"/>
    </source>
</evidence>
<evidence type="ECO:0000256" key="11">
    <source>
        <dbReference type="ARBA" id="ARBA00043671"/>
    </source>
</evidence>
<dbReference type="PANTHER" id="PTHR20963">
    <property type="entry name" value="MULTIPLE INOSITOL POLYPHOSPHATE PHOSPHATASE-RELATED"/>
    <property type="match status" value="1"/>
</dbReference>
<comment type="catalytic activity">
    <reaction evidence="13">
        <text>(2R)-2,3-bisphosphoglycerate + H2O = (2R)-2-phosphoglycerate + phosphate</text>
        <dbReference type="Rhea" id="RHEA:27381"/>
        <dbReference type="ChEBI" id="CHEBI:15377"/>
        <dbReference type="ChEBI" id="CHEBI:43474"/>
        <dbReference type="ChEBI" id="CHEBI:58248"/>
        <dbReference type="ChEBI" id="CHEBI:58289"/>
        <dbReference type="EC" id="3.1.3.80"/>
    </reaction>
    <physiologicalReaction direction="left-to-right" evidence="13">
        <dbReference type="Rhea" id="RHEA:27382"/>
    </physiologicalReaction>
</comment>
<dbReference type="EC" id="3.1.3.80" evidence="3"/>
<evidence type="ECO:0000256" key="9">
    <source>
        <dbReference type="ARBA" id="ARBA00031642"/>
    </source>
</evidence>
<comment type="similarity">
    <text evidence="2">Belongs to the histidine acid phosphatase family. MINPP1 subfamily.</text>
</comment>
<comment type="catalytic activity">
    <reaction evidence="10">
        <text>1D-myo-inositol 1,2,5,6-tetrakisphosphate + H2O = 1D-myo-inositol 1,2,6-trisphosphate + phosphate</text>
        <dbReference type="Rhea" id="RHEA:77119"/>
        <dbReference type="ChEBI" id="CHEBI:15377"/>
        <dbReference type="ChEBI" id="CHEBI:43474"/>
        <dbReference type="ChEBI" id="CHEBI:195535"/>
        <dbReference type="ChEBI" id="CHEBI:195537"/>
        <dbReference type="EC" id="3.1.3.62"/>
    </reaction>
    <physiologicalReaction direction="left-to-right" evidence="10">
        <dbReference type="Rhea" id="RHEA:77120"/>
    </physiologicalReaction>
</comment>
<evidence type="ECO:0000256" key="1">
    <source>
        <dbReference type="ARBA" id="ARBA00004370"/>
    </source>
</evidence>
<proteinExistence type="inferred from homology"/>
<dbReference type="Gene3D" id="3.40.50.1240">
    <property type="entry name" value="Phosphoglycerate mutase-like"/>
    <property type="match status" value="1"/>
</dbReference>
<evidence type="ECO:0000256" key="10">
    <source>
        <dbReference type="ARBA" id="ARBA00043668"/>
    </source>
</evidence>
<dbReference type="GO" id="GO:0016020">
    <property type="term" value="C:membrane"/>
    <property type="evidence" value="ECO:0007669"/>
    <property type="project" value="UniProtKB-SubCell"/>
</dbReference>
<evidence type="ECO:0000313" key="15">
    <source>
        <dbReference type="EMBL" id="SOQ43402.1"/>
    </source>
</evidence>
<dbReference type="OrthoDB" id="6509975at2759"/>
<gene>
    <name evidence="15" type="ORF">SFRICE_016476</name>
</gene>
<keyword evidence="6 14" id="KW-0732">Signal</keyword>
<sequence length="505" mass="57616">MKLLSSLITLCTIQSVISSYCFWNTGCPYKYFSNKTPYNSVRGDIRDSAIKLTGCEPVSIWTLIRHGQRNPGTEFGIHMKAALVISDYLKSAYEKGDSSLCAQDIENLRNWPINKDLFDKPFQLTKEGFLESEGIGRRLKQAFPKLLENLESNEYLFRPAPGPWMAESVNGFVQGISSKPLTIESPRPDFDILSPYDNCPRYLKEVKTNPETYAPSMKYQSSSEYLVSKDRIQRRLGIDYPLTPTNITALYDLCRYTSSGITNTFSPWCALFTTEDLKVMEYVADLRHYYKSGYGTPMSELFGQITLTDLLKSFQEAKSGKGRKITAYISHATMMDMLHTALKLFKDDAPLSSSKRKPDRKWRSSKLAIFSANLMAVLNKCNKGPDDYNVVFYLNEEPLQAICKEGVCTWKEFEDKLTPFLNTNTEFCNDYPNLRRETHQMTSPAYGEVKNSFRFLLTKNHPPGLTLPAFQARVPVNPLGSTQLQGSITLNWKNIDNFKSRERIM</sequence>